<dbReference type="Gene3D" id="3.40.1440.10">
    <property type="entry name" value="GIY-YIG endonuclease"/>
    <property type="match status" value="1"/>
</dbReference>
<accession>A0A1M6DMW3</accession>
<name>A0A1M6DMW3_9FLAO</name>
<keyword evidence="3" id="KW-0378">Hydrolase</keyword>
<feature type="domain" description="GIY-YIG" evidence="2">
    <location>
        <begin position="2"/>
        <end position="78"/>
    </location>
</feature>
<dbReference type="CDD" id="cd10448">
    <property type="entry name" value="GIY-YIG_unchar_3"/>
    <property type="match status" value="1"/>
</dbReference>
<sequence length="93" mass="11242">MKTSYVYILTNKYRTTFYIGITSELTKRIAEHQLGKGSLFTAKYNLKYLIYYEEFLDIQQAIKREKQLKSWKKDWKIDLVKKKNPELKTIELI</sequence>
<dbReference type="InterPro" id="IPR000305">
    <property type="entry name" value="GIY-YIG_endonuc"/>
</dbReference>
<evidence type="ECO:0000259" key="2">
    <source>
        <dbReference type="PROSITE" id="PS50164"/>
    </source>
</evidence>
<dbReference type="Proteomes" id="UP000184225">
    <property type="component" value="Unassembled WGS sequence"/>
</dbReference>
<dbReference type="GO" id="GO:0004519">
    <property type="term" value="F:endonuclease activity"/>
    <property type="evidence" value="ECO:0007669"/>
    <property type="project" value="UniProtKB-KW"/>
</dbReference>
<evidence type="ECO:0000256" key="1">
    <source>
        <dbReference type="ARBA" id="ARBA00007435"/>
    </source>
</evidence>
<dbReference type="PROSITE" id="PS50164">
    <property type="entry name" value="GIY_YIG"/>
    <property type="match status" value="1"/>
</dbReference>
<dbReference type="RefSeq" id="WP_073149570.1">
    <property type="nucleotide sequence ID" value="NZ_FQYY01000004.1"/>
</dbReference>
<dbReference type="PANTHER" id="PTHR34477:SF5">
    <property type="entry name" value="BSL5627 PROTEIN"/>
    <property type="match status" value="1"/>
</dbReference>
<dbReference type="AlphaFoldDB" id="A0A1M6DMW3"/>
<reference evidence="3" key="1">
    <citation type="submission" date="2016-11" db="EMBL/GenBank/DDBJ databases">
        <authorList>
            <person name="Jaros S."/>
            <person name="Januszkiewicz K."/>
            <person name="Wedrychowicz H."/>
        </authorList>
    </citation>
    <scope>NUCLEOTIDE SEQUENCE [LARGE SCALE GENOMIC DNA]</scope>
    <source>
        <strain evidence="3">DSM 21425</strain>
    </source>
</reference>
<keyword evidence="3" id="KW-0255">Endonuclease</keyword>
<organism evidence="3 4">
    <name type="scientific">Mesonia phycicola</name>
    <dbReference type="NCBI Taxonomy" id="579105"/>
    <lineage>
        <taxon>Bacteria</taxon>
        <taxon>Pseudomonadati</taxon>
        <taxon>Bacteroidota</taxon>
        <taxon>Flavobacteriia</taxon>
        <taxon>Flavobacteriales</taxon>
        <taxon>Flavobacteriaceae</taxon>
        <taxon>Mesonia</taxon>
    </lineage>
</organism>
<dbReference type="SUPFAM" id="SSF82771">
    <property type="entry name" value="GIY-YIG endonuclease"/>
    <property type="match status" value="1"/>
</dbReference>
<dbReference type="SMART" id="SM00465">
    <property type="entry name" value="GIYc"/>
    <property type="match status" value="1"/>
</dbReference>
<protein>
    <submittedName>
        <fullName evidence="3">Putative endonuclease</fullName>
    </submittedName>
</protein>
<evidence type="ECO:0000313" key="3">
    <source>
        <dbReference type="EMBL" id="SHI74525.1"/>
    </source>
</evidence>
<evidence type="ECO:0000313" key="4">
    <source>
        <dbReference type="Proteomes" id="UP000184225"/>
    </source>
</evidence>
<gene>
    <name evidence="3" type="ORF">SAMN04488096_10478</name>
</gene>
<dbReference type="OrthoDB" id="9807770at2"/>
<dbReference type="Pfam" id="PF01541">
    <property type="entry name" value="GIY-YIG"/>
    <property type="match status" value="1"/>
</dbReference>
<comment type="similarity">
    <text evidence="1">Belongs to the UPF0213 family.</text>
</comment>
<keyword evidence="4" id="KW-1185">Reference proteome</keyword>
<dbReference type="PANTHER" id="PTHR34477">
    <property type="entry name" value="UPF0213 PROTEIN YHBQ"/>
    <property type="match status" value="1"/>
</dbReference>
<dbReference type="InterPro" id="IPR050190">
    <property type="entry name" value="UPF0213_domain"/>
</dbReference>
<keyword evidence="3" id="KW-0540">Nuclease</keyword>
<dbReference type="EMBL" id="FQYY01000004">
    <property type="protein sequence ID" value="SHI74525.1"/>
    <property type="molecule type" value="Genomic_DNA"/>
</dbReference>
<dbReference type="InterPro" id="IPR035901">
    <property type="entry name" value="GIY-YIG_endonuc_sf"/>
</dbReference>
<proteinExistence type="inferred from homology"/>